<evidence type="ECO:0000313" key="1">
    <source>
        <dbReference type="EMBL" id="RUO77501.1"/>
    </source>
</evidence>
<gene>
    <name evidence="1" type="ORF">CWI81_03220</name>
</gene>
<sequence length="67" mass="7713">MKLMKVKEVMHVTSLARPTIYKYMAKGQFPKPVSLGGRAVAWVADEIDDWIMQCIAERDAEEEKDEQ</sequence>
<name>A0A432ZHQ5_9GAMM</name>
<dbReference type="SUPFAM" id="SSF46955">
    <property type="entry name" value="Putative DNA-binding domain"/>
    <property type="match status" value="1"/>
</dbReference>
<dbReference type="AlphaFoldDB" id="A0A432ZHQ5"/>
<dbReference type="RefSeq" id="WP_126783774.1">
    <property type="nucleotide sequence ID" value="NZ_PIQF01000001.1"/>
</dbReference>
<comment type="caution">
    <text evidence="1">The sequence shown here is derived from an EMBL/GenBank/DDBJ whole genome shotgun (WGS) entry which is preliminary data.</text>
</comment>
<protein>
    <submittedName>
        <fullName evidence="1">Transcriptional regulator</fullName>
    </submittedName>
</protein>
<dbReference type="Gene3D" id="1.10.238.160">
    <property type="match status" value="1"/>
</dbReference>
<dbReference type="EMBL" id="PIQF01000001">
    <property type="protein sequence ID" value="RUO77501.1"/>
    <property type="molecule type" value="Genomic_DNA"/>
</dbReference>
<accession>A0A432ZHQ5</accession>
<evidence type="ECO:0000313" key="2">
    <source>
        <dbReference type="Proteomes" id="UP000287908"/>
    </source>
</evidence>
<proteinExistence type="predicted"/>
<dbReference type="Pfam" id="PF05930">
    <property type="entry name" value="Phage_AlpA"/>
    <property type="match status" value="1"/>
</dbReference>
<dbReference type="PANTHER" id="PTHR36154:SF1">
    <property type="entry name" value="DNA-BINDING TRANSCRIPTIONAL ACTIVATOR ALPA"/>
    <property type="match status" value="1"/>
</dbReference>
<reference evidence="1 2" key="1">
    <citation type="journal article" date="2011" name="Front. Microbiol.">
        <title>Genomic signatures of strain selection and enhancement in Bacillus atrophaeus var. globigii, a historical biowarfare simulant.</title>
        <authorList>
            <person name="Gibbons H.S."/>
            <person name="Broomall S.M."/>
            <person name="McNew L.A."/>
            <person name="Daligault H."/>
            <person name="Chapman C."/>
            <person name="Bruce D."/>
            <person name="Karavis M."/>
            <person name="Krepps M."/>
            <person name="McGregor P.A."/>
            <person name="Hong C."/>
            <person name="Park K.H."/>
            <person name="Akmal A."/>
            <person name="Feldman A."/>
            <person name="Lin J.S."/>
            <person name="Chang W.E."/>
            <person name="Higgs B.W."/>
            <person name="Demirev P."/>
            <person name="Lindquist J."/>
            <person name="Liem A."/>
            <person name="Fochler E."/>
            <person name="Read T.D."/>
            <person name="Tapia R."/>
            <person name="Johnson S."/>
            <person name="Bishop-Lilly K.A."/>
            <person name="Detter C."/>
            <person name="Han C."/>
            <person name="Sozhamannan S."/>
            <person name="Rosenzweig C.N."/>
            <person name="Skowronski E.W."/>
        </authorList>
    </citation>
    <scope>NUCLEOTIDE SEQUENCE [LARGE SCALE GENOMIC DNA]</scope>
    <source>
        <strain evidence="1 2">CL-SP19</strain>
    </source>
</reference>
<dbReference type="InterPro" id="IPR010260">
    <property type="entry name" value="AlpA"/>
</dbReference>
<organism evidence="1 2">
    <name type="scientific">Idiomarina seosinensis</name>
    <dbReference type="NCBI Taxonomy" id="281739"/>
    <lineage>
        <taxon>Bacteria</taxon>
        <taxon>Pseudomonadati</taxon>
        <taxon>Pseudomonadota</taxon>
        <taxon>Gammaproteobacteria</taxon>
        <taxon>Alteromonadales</taxon>
        <taxon>Idiomarinaceae</taxon>
        <taxon>Idiomarina</taxon>
    </lineage>
</organism>
<dbReference type="InterPro" id="IPR052931">
    <property type="entry name" value="Prophage_regulatory_activator"/>
</dbReference>
<keyword evidence="2" id="KW-1185">Reference proteome</keyword>
<dbReference type="PANTHER" id="PTHR36154">
    <property type="entry name" value="DNA-BINDING TRANSCRIPTIONAL ACTIVATOR ALPA"/>
    <property type="match status" value="1"/>
</dbReference>
<dbReference type="InterPro" id="IPR009061">
    <property type="entry name" value="DNA-bd_dom_put_sf"/>
</dbReference>
<dbReference type="OrthoDB" id="8455288at2"/>
<dbReference type="Proteomes" id="UP000287908">
    <property type="component" value="Unassembled WGS sequence"/>
</dbReference>